<organism evidence="2 3">
    <name type="scientific">Leuconostoc litchii</name>
    <dbReference type="NCBI Taxonomy" id="1981069"/>
    <lineage>
        <taxon>Bacteria</taxon>
        <taxon>Bacillati</taxon>
        <taxon>Bacillota</taxon>
        <taxon>Bacilli</taxon>
        <taxon>Lactobacillales</taxon>
        <taxon>Lactobacillaceae</taxon>
        <taxon>Leuconostoc</taxon>
    </lineage>
</organism>
<dbReference type="Gene3D" id="3.40.50.1820">
    <property type="entry name" value="alpha/beta hydrolase"/>
    <property type="match status" value="1"/>
</dbReference>
<dbReference type="Proteomes" id="UP000442244">
    <property type="component" value="Unassembled WGS sequence"/>
</dbReference>
<keyword evidence="3" id="KW-1185">Reference proteome</keyword>
<dbReference type="EMBL" id="SDGY01000001">
    <property type="protein sequence ID" value="TYC47101.1"/>
    <property type="molecule type" value="Genomic_DNA"/>
</dbReference>
<sequence length="373" mass="43465">MFKQYVKNEQFNLQINRFINDDYENNKSVQQDLNKILPQLTDEESWYNAWYTQALEREKNGDFAIASTYYQAAEFYLSPDDHRDEFVYNKYRENFYKGFGDFEYEKYEIPYENGSLPVVKLITPNATKNLLLFAGYDSYMEEMVKMAKFMKGIDYNIYVFDGPGQGTALRQGIHLIHNWEKPVSAILDYFDIKKASAIGISLGGYLVMRAAAFEKRLDKIVAFDIFYSFFDALRVRMPYDHITKIEQLVTTNDADRINEIFQQMMSTNLDLNWKINKGMENVGVHTPFELLKQFEKYNMEPIMPFINQDVLLLAGENDQYVPSSRLSEIENGLINAGSIQSIMFDKESGGDQHCQAGNRQLGFNAIKEFLQNR</sequence>
<dbReference type="InterPro" id="IPR029058">
    <property type="entry name" value="AB_hydrolase_fold"/>
</dbReference>
<evidence type="ECO:0000313" key="3">
    <source>
        <dbReference type="Proteomes" id="UP000442244"/>
    </source>
</evidence>
<dbReference type="Pfam" id="PF00561">
    <property type="entry name" value="Abhydrolase_1"/>
    <property type="match status" value="1"/>
</dbReference>
<proteinExistence type="predicted"/>
<dbReference type="RefSeq" id="WP_148604579.1">
    <property type="nucleotide sequence ID" value="NZ_SDGY01000001.1"/>
</dbReference>
<dbReference type="OrthoDB" id="9812921at2"/>
<comment type="caution">
    <text evidence="2">The sequence shown here is derived from an EMBL/GenBank/DDBJ whole genome shotgun (WGS) entry which is preliminary data.</text>
</comment>
<keyword evidence="2" id="KW-0378">Hydrolase</keyword>
<evidence type="ECO:0000259" key="1">
    <source>
        <dbReference type="Pfam" id="PF00561"/>
    </source>
</evidence>
<name>A0A6P2CQB1_9LACO</name>
<reference evidence="2 3" key="1">
    <citation type="submission" date="2019-01" db="EMBL/GenBank/DDBJ databases">
        <title>Leuconostoc litchii sp. nov., a novel lactic acid bacterium isolated from lychee.</title>
        <authorList>
            <person name="Wang L.-T."/>
        </authorList>
    </citation>
    <scope>NUCLEOTIDE SEQUENCE [LARGE SCALE GENOMIC DNA]</scope>
    <source>
        <strain evidence="2 3">MB7</strain>
    </source>
</reference>
<dbReference type="InterPro" id="IPR000073">
    <property type="entry name" value="AB_hydrolase_1"/>
</dbReference>
<protein>
    <submittedName>
        <fullName evidence="2">Alpha/beta hydrolase</fullName>
    </submittedName>
</protein>
<dbReference type="SUPFAM" id="SSF53474">
    <property type="entry name" value="alpha/beta-Hydrolases"/>
    <property type="match status" value="1"/>
</dbReference>
<dbReference type="GO" id="GO:0016787">
    <property type="term" value="F:hydrolase activity"/>
    <property type="evidence" value="ECO:0007669"/>
    <property type="project" value="UniProtKB-KW"/>
</dbReference>
<evidence type="ECO:0000313" key="2">
    <source>
        <dbReference type="EMBL" id="TYC47101.1"/>
    </source>
</evidence>
<feature type="domain" description="AB hydrolase-1" evidence="1">
    <location>
        <begin position="154"/>
        <end position="331"/>
    </location>
</feature>
<gene>
    <name evidence="2" type="ORF">ESZ47_02915</name>
</gene>
<dbReference type="AlphaFoldDB" id="A0A6P2CQB1"/>
<accession>A0A6P2CQB1</accession>